<proteinExistence type="inferred from homology"/>
<keyword evidence="4" id="KW-1185">Reference proteome</keyword>
<name>A0A8X6MNZ2_NEPPI</name>
<protein>
    <submittedName>
        <fullName evidence="3">Serine--tRNA synthetase-like protein Slimp</fullName>
    </submittedName>
</protein>
<dbReference type="GO" id="GO:0004828">
    <property type="term" value="F:serine-tRNA ligase activity"/>
    <property type="evidence" value="ECO:0007669"/>
    <property type="project" value="InterPro"/>
</dbReference>
<dbReference type="GO" id="GO:0006434">
    <property type="term" value="P:seryl-tRNA aminoacylation"/>
    <property type="evidence" value="ECO:0007669"/>
    <property type="project" value="InterPro"/>
</dbReference>
<dbReference type="SUPFAM" id="SSF55681">
    <property type="entry name" value="Class II aaRS and biotin synthetases"/>
    <property type="match status" value="1"/>
</dbReference>
<reference evidence="3" key="1">
    <citation type="submission" date="2020-08" db="EMBL/GenBank/DDBJ databases">
        <title>Multicomponent nature underlies the extraordinary mechanical properties of spider dragline silk.</title>
        <authorList>
            <person name="Kono N."/>
            <person name="Nakamura H."/>
            <person name="Mori M."/>
            <person name="Yoshida Y."/>
            <person name="Ohtoshi R."/>
            <person name="Malay A.D."/>
            <person name="Moran D.A.P."/>
            <person name="Tomita M."/>
            <person name="Numata K."/>
            <person name="Arakawa K."/>
        </authorList>
    </citation>
    <scope>NUCLEOTIDE SEQUENCE</scope>
</reference>
<dbReference type="InterPro" id="IPR045864">
    <property type="entry name" value="aa-tRNA-synth_II/BPL/LPL"/>
</dbReference>
<gene>
    <name evidence="3" type="primary">Slimp</name>
    <name evidence="3" type="ORF">NPIL_294261</name>
</gene>
<dbReference type="InterPro" id="IPR002314">
    <property type="entry name" value="aa-tRNA-synt_IIb"/>
</dbReference>
<dbReference type="InterPro" id="IPR010978">
    <property type="entry name" value="tRNA-bd_arm"/>
</dbReference>
<comment type="caution">
    <text evidence="3">The sequence shown here is derived from an EMBL/GenBank/DDBJ whole genome shotgun (WGS) entry which is preliminary data.</text>
</comment>
<dbReference type="PIRSF" id="PIRSF001529">
    <property type="entry name" value="Ser-tRNA-synth_IIa"/>
    <property type="match status" value="1"/>
</dbReference>
<dbReference type="OrthoDB" id="24683at2759"/>
<feature type="domain" description="Aminoacyl-tRNA synthetase class II (G/ P/ S/T)" evidence="2">
    <location>
        <begin position="307"/>
        <end position="459"/>
    </location>
</feature>
<dbReference type="EMBL" id="BMAW01049347">
    <property type="protein sequence ID" value="GFS70294.1"/>
    <property type="molecule type" value="Genomic_DNA"/>
</dbReference>
<comment type="similarity">
    <text evidence="1">Belongs to the class-II aminoacyl-tRNA synthetase family. Type-1 seryl-tRNA synthetase subfamily.</text>
</comment>
<dbReference type="PANTHER" id="PTHR11778">
    <property type="entry name" value="SERYL-TRNA SYNTHETASE"/>
    <property type="match status" value="1"/>
</dbReference>
<dbReference type="GO" id="GO:0005524">
    <property type="term" value="F:ATP binding"/>
    <property type="evidence" value="ECO:0007669"/>
    <property type="project" value="InterPro"/>
</dbReference>
<dbReference type="Proteomes" id="UP000887013">
    <property type="component" value="Unassembled WGS sequence"/>
</dbReference>
<dbReference type="SUPFAM" id="SSF46589">
    <property type="entry name" value="tRNA-binding arm"/>
    <property type="match status" value="1"/>
</dbReference>
<accession>A0A8X6MNZ2</accession>
<sequence>MNSSSLLTCHFLRHQNLFTSLSPWKFFRNKHQLTSALHETRHPKNLSTLYVPGRYGADMYQIVKPIINIDEIVRNINVIQQSSRSRGIDVDFEKSVDLLCQFETQRDSYLKIVEKDHEYITELNNLKSLNDSLKYKNLQKEHETFITELKAAKEKFYDTEELVLSVIAKIPNLNHSLTPLQSDAFEHHGIKPEDFALWSHEELSKEMYFFKSSENSFMSYYLTGFLSELELAIQTYFYNKLSESGRAPMSCVDFCKSFLLEAIGLDPYSPDQCIPLKMKAERGQMLHLVGGASFGSFCAYLTNMNVSKHTLPMKYFSCGRHYNAKLRCAKTYDLYSVVQSSDLHCLTLCKDSNSEDEEFTSLFDLLTSCYSDFNIPFTTVTCCARNLNVTESRRKRLDLWSPGRQRYIPVAHVSQRGDFVSKRLHVTYGIEHNIEGYCGMVEGAAVNIPALMGCIIENFQKPDLTFELPKELLVLLNLIND</sequence>
<dbReference type="Pfam" id="PF00587">
    <property type="entry name" value="tRNA-synt_2b"/>
    <property type="match status" value="1"/>
</dbReference>
<evidence type="ECO:0000313" key="4">
    <source>
        <dbReference type="Proteomes" id="UP000887013"/>
    </source>
</evidence>
<evidence type="ECO:0000259" key="2">
    <source>
        <dbReference type="Pfam" id="PF00587"/>
    </source>
</evidence>
<dbReference type="AlphaFoldDB" id="A0A8X6MNZ2"/>
<organism evidence="3 4">
    <name type="scientific">Nephila pilipes</name>
    <name type="common">Giant wood spider</name>
    <name type="synonym">Nephila maculata</name>
    <dbReference type="NCBI Taxonomy" id="299642"/>
    <lineage>
        <taxon>Eukaryota</taxon>
        <taxon>Metazoa</taxon>
        <taxon>Ecdysozoa</taxon>
        <taxon>Arthropoda</taxon>
        <taxon>Chelicerata</taxon>
        <taxon>Arachnida</taxon>
        <taxon>Araneae</taxon>
        <taxon>Araneomorphae</taxon>
        <taxon>Entelegynae</taxon>
        <taxon>Araneoidea</taxon>
        <taxon>Nephilidae</taxon>
        <taxon>Nephila</taxon>
    </lineage>
</organism>
<evidence type="ECO:0000313" key="3">
    <source>
        <dbReference type="EMBL" id="GFS70294.1"/>
    </source>
</evidence>
<dbReference type="InterPro" id="IPR002317">
    <property type="entry name" value="Ser-tRNA-ligase_type_1"/>
</dbReference>
<dbReference type="Gene3D" id="3.30.930.10">
    <property type="entry name" value="Bira Bifunctional Protein, Domain 2"/>
    <property type="match status" value="1"/>
</dbReference>
<evidence type="ECO:0000256" key="1">
    <source>
        <dbReference type="ARBA" id="ARBA00010728"/>
    </source>
</evidence>